<sequence>MNKFTPALYLKESEKEKLKEMKKKVKQAKTRKEVEAYEYIIADLLKKALHRYKAGKKVTEAEQELVRSS</sequence>
<evidence type="ECO:0000313" key="2">
    <source>
        <dbReference type="Proteomes" id="UP001148125"/>
    </source>
</evidence>
<organism evidence="1 2">
    <name type="scientific">Alkalihalobacterium chitinilyticum</name>
    <dbReference type="NCBI Taxonomy" id="2980103"/>
    <lineage>
        <taxon>Bacteria</taxon>
        <taxon>Bacillati</taxon>
        <taxon>Bacillota</taxon>
        <taxon>Bacilli</taxon>
        <taxon>Bacillales</taxon>
        <taxon>Bacillaceae</taxon>
        <taxon>Alkalihalobacterium</taxon>
    </lineage>
</organism>
<comment type="caution">
    <text evidence="1">The sequence shown here is derived from an EMBL/GenBank/DDBJ whole genome shotgun (WGS) entry which is preliminary data.</text>
</comment>
<reference evidence="1" key="1">
    <citation type="submission" date="2024-05" db="EMBL/GenBank/DDBJ databases">
        <title>Alkalihalobacillus sp. strain MEB203 novel alkaliphilic bacterium from Lonar Lake, India.</title>
        <authorList>
            <person name="Joshi A."/>
            <person name="Thite S."/>
            <person name="Mengade P."/>
        </authorList>
    </citation>
    <scope>NUCLEOTIDE SEQUENCE</scope>
    <source>
        <strain evidence="1">MEB 203</strain>
    </source>
</reference>
<protein>
    <submittedName>
        <fullName evidence="1">Uncharacterized protein</fullName>
    </submittedName>
</protein>
<evidence type="ECO:0000313" key="1">
    <source>
        <dbReference type="EMBL" id="MDE5413601.1"/>
    </source>
</evidence>
<dbReference type="RefSeq" id="WP_275118219.1">
    <property type="nucleotide sequence ID" value="NZ_JAOTPO010000005.1"/>
</dbReference>
<accession>A0ABT5VDR9</accession>
<keyword evidence="2" id="KW-1185">Reference proteome</keyword>
<dbReference type="EMBL" id="JAOTPO010000005">
    <property type="protein sequence ID" value="MDE5413601.1"/>
    <property type="molecule type" value="Genomic_DNA"/>
</dbReference>
<gene>
    <name evidence="1" type="ORF">N7Z68_09395</name>
</gene>
<proteinExistence type="predicted"/>
<name>A0ABT5VDR9_9BACI</name>
<dbReference type="Proteomes" id="UP001148125">
    <property type="component" value="Unassembled WGS sequence"/>
</dbReference>